<dbReference type="KEGG" id="vdi:Vdis_1706"/>
<evidence type="ECO:0000256" key="5">
    <source>
        <dbReference type="SAM" id="Phobius"/>
    </source>
</evidence>
<reference evidence="8" key="2">
    <citation type="journal article" date="2010" name="Stand. Genomic Sci.">
        <title>Complete genome sequence of Vulcanisaeta distributa type strain (IC-017T).</title>
        <authorList>
            <person name="Mavromatis K."/>
            <person name="Sikorski J."/>
            <person name="Pabst E."/>
            <person name="Teshima H."/>
            <person name="Lapidus A."/>
            <person name="Lucas S."/>
            <person name="Nolan M."/>
            <person name="Glavina Del Rio T."/>
            <person name="Cheng J."/>
            <person name="Bruce D."/>
            <person name="Goodwin L."/>
            <person name="Pitluck S."/>
            <person name="Liolios K."/>
            <person name="Ivanova N."/>
            <person name="Mikhailova N."/>
            <person name="Pati A."/>
            <person name="Chen A."/>
            <person name="Palaniappan K."/>
            <person name="Land M."/>
            <person name="Hauser L."/>
            <person name="Chang Y."/>
            <person name="Jeffries C."/>
            <person name="Rohde M."/>
            <person name="Spring S."/>
            <person name="Goker M."/>
            <person name="Wirth R."/>
            <person name="Woyke T."/>
            <person name="Bristow J."/>
            <person name="Eisen J."/>
            <person name="Markowitz V."/>
            <person name="Hugenholtz P."/>
            <person name="Klenk H."/>
            <person name="Kyrpides N."/>
        </authorList>
    </citation>
    <scope>NUCLEOTIDE SEQUENCE [LARGE SCALE GENOMIC DNA]</scope>
    <source>
        <strain evidence="8">DSM 14429 / JCM 11212 / NBRC 100878 / IC-017</strain>
    </source>
</reference>
<dbReference type="PROSITE" id="PS00217">
    <property type="entry name" value="SUGAR_TRANSPORT_2"/>
    <property type="match status" value="1"/>
</dbReference>
<dbReference type="Gene3D" id="1.20.1250.20">
    <property type="entry name" value="MFS general substrate transporter like domains"/>
    <property type="match status" value="2"/>
</dbReference>
<dbReference type="InterPro" id="IPR011701">
    <property type="entry name" value="MFS"/>
</dbReference>
<gene>
    <name evidence="7" type="ordered locus">Vdis_1706</name>
</gene>
<feature type="transmembrane region" description="Helical" evidence="5">
    <location>
        <begin position="312"/>
        <end position="331"/>
    </location>
</feature>
<dbReference type="SUPFAM" id="SSF103473">
    <property type="entry name" value="MFS general substrate transporter"/>
    <property type="match status" value="1"/>
</dbReference>
<accession>E1QU86</accession>
<dbReference type="InterPro" id="IPR036259">
    <property type="entry name" value="MFS_trans_sf"/>
</dbReference>
<feature type="transmembrane region" description="Helical" evidence="5">
    <location>
        <begin position="343"/>
        <end position="366"/>
    </location>
</feature>
<dbReference type="GO" id="GO:0005886">
    <property type="term" value="C:plasma membrane"/>
    <property type="evidence" value="ECO:0007669"/>
    <property type="project" value="TreeGrafter"/>
</dbReference>
<feature type="transmembrane region" description="Helical" evidence="5">
    <location>
        <begin position="169"/>
        <end position="188"/>
    </location>
</feature>
<keyword evidence="4 5" id="KW-0472">Membrane</keyword>
<keyword evidence="2 5" id="KW-0812">Transmembrane</keyword>
<protein>
    <submittedName>
        <fullName evidence="7">Major facilitator superfamily MFS_1</fullName>
    </submittedName>
</protein>
<evidence type="ECO:0000256" key="3">
    <source>
        <dbReference type="ARBA" id="ARBA00022989"/>
    </source>
</evidence>
<feature type="transmembrane region" description="Helical" evidence="5">
    <location>
        <begin position="217"/>
        <end position="241"/>
    </location>
</feature>
<feature type="transmembrane region" description="Helical" evidence="5">
    <location>
        <begin position="285"/>
        <end position="306"/>
    </location>
</feature>
<feature type="transmembrane region" description="Helical" evidence="5">
    <location>
        <begin position="253"/>
        <end position="273"/>
    </location>
</feature>
<dbReference type="EMBL" id="CP002100">
    <property type="protein sequence ID" value="ADN51080.1"/>
    <property type="molecule type" value="Genomic_DNA"/>
</dbReference>
<dbReference type="STRING" id="572478.Vdis_1706"/>
<dbReference type="GeneID" id="9752647"/>
<dbReference type="PROSITE" id="PS50850">
    <property type="entry name" value="MFS"/>
    <property type="match status" value="1"/>
</dbReference>
<dbReference type="PANTHER" id="PTHR23508">
    <property type="entry name" value="CARBOXYLIC ACID TRANSPORTER PROTEIN HOMOLOG"/>
    <property type="match status" value="1"/>
</dbReference>
<feature type="transmembrane region" description="Helical" evidence="5">
    <location>
        <begin position="79"/>
        <end position="99"/>
    </location>
</feature>
<feature type="transmembrane region" description="Helical" evidence="5">
    <location>
        <begin position="52"/>
        <end position="72"/>
    </location>
</feature>
<feature type="domain" description="Major facilitator superfamily (MFS) profile" evidence="6">
    <location>
        <begin position="14"/>
        <end position="398"/>
    </location>
</feature>
<dbReference type="GO" id="GO:0046943">
    <property type="term" value="F:carboxylic acid transmembrane transporter activity"/>
    <property type="evidence" value="ECO:0007669"/>
    <property type="project" value="TreeGrafter"/>
</dbReference>
<evidence type="ECO:0000259" key="6">
    <source>
        <dbReference type="PROSITE" id="PS50850"/>
    </source>
</evidence>
<dbReference type="OrthoDB" id="117970at2157"/>
<feature type="transmembrane region" description="Helical" evidence="5">
    <location>
        <begin position="138"/>
        <end position="163"/>
    </location>
</feature>
<feature type="transmembrane region" description="Helical" evidence="5">
    <location>
        <begin position="372"/>
        <end position="392"/>
    </location>
</feature>
<keyword evidence="8" id="KW-1185">Reference proteome</keyword>
<dbReference type="eggNOG" id="arCOG02682">
    <property type="taxonomic scope" value="Archaea"/>
</dbReference>
<evidence type="ECO:0000256" key="2">
    <source>
        <dbReference type="ARBA" id="ARBA00022692"/>
    </source>
</evidence>
<feature type="transmembrane region" description="Helical" evidence="5">
    <location>
        <begin position="12"/>
        <end position="40"/>
    </location>
</feature>
<evidence type="ECO:0000256" key="1">
    <source>
        <dbReference type="ARBA" id="ARBA00004141"/>
    </source>
</evidence>
<dbReference type="PROSITE" id="PS00216">
    <property type="entry name" value="SUGAR_TRANSPORT_1"/>
    <property type="match status" value="1"/>
</dbReference>
<dbReference type="CDD" id="cd17316">
    <property type="entry name" value="MFS_SV2_like"/>
    <property type="match status" value="1"/>
</dbReference>
<dbReference type="InterPro" id="IPR020846">
    <property type="entry name" value="MFS_dom"/>
</dbReference>
<dbReference type="HOGENOM" id="CLU_001265_46_6_2"/>
<evidence type="ECO:0000313" key="8">
    <source>
        <dbReference type="Proteomes" id="UP000006681"/>
    </source>
</evidence>
<comment type="subcellular location">
    <subcellularLocation>
        <location evidence="1">Membrane</location>
        <topology evidence="1">Multi-pass membrane protein</topology>
    </subcellularLocation>
</comment>
<sequence>MGLSTGYRGSHVLLSVLIGLGTFLDGYDLLNISIVLPFLVHFMRLTPEMQGLLGTTTYIGGVFGALVFGVFSDLRGRRVALLSDISFFLVSSFLSAFVTSPGQLLALRFLVGFGIGADIVSGPALLSEESPTPRRGLLLGVSLIMMPLGGLVSALLAHVFLTMGLPPGILWRIILGAGAIPAAIVILLRSRLPESTRWLLRGAPGRRRMPFNEVWRGYWRMLIYSSAAWVGAGTTSIFTIFTPMLVALRGGGYGSMLGTVLLLWVFATLGALLGSLMLDRVGRRILLMASLIGLGIAFWYVAITYRTPGLEYSLSLAMFMTFLVVSGAYTVQTEVFPVEVKSFADGIAFSLNRIANFVFGALTPMYLYTGLIMQYLGWVGVFVLIMAITALFTGMETARKDLEEIERLTKGNS</sequence>
<organism evidence="7 8">
    <name type="scientific">Vulcanisaeta distributa (strain DSM 14429 / JCM 11212 / NBRC 100878 / IC-017)</name>
    <dbReference type="NCBI Taxonomy" id="572478"/>
    <lineage>
        <taxon>Archaea</taxon>
        <taxon>Thermoproteota</taxon>
        <taxon>Thermoprotei</taxon>
        <taxon>Thermoproteales</taxon>
        <taxon>Thermoproteaceae</taxon>
        <taxon>Vulcanisaeta</taxon>
    </lineage>
</organism>
<feature type="transmembrane region" description="Helical" evidence="5">
    <location>
        <begin position="105"/>
        <end position="126"/>
    </location>
</feature>
<reference evidence="7 8" key="1">
    <citation type="journal article" date="2010" name="Stand. Genomic Sci.">
        <title>Complete genome sequence of Vulcanisaeta distributa type strain (IC-017).</title>
        <authorList>
            <person name="Mavromatis K."/>
            <person name="Sikorski J."/>
            <person name="Pabst E."/>
            <person name="Teshima H."/>
            <person name="Lapidus A."/>
            <person name="Lucas S."/>
            <person name="Nolan M."/>
            <person name="Glavina Del Rio T."/>
            <person name="Cheng J.F."/>
            <person name="Bruce D."/>
            <person name="Goodwin L."/>
            <person name="Pitluck S."/>
            <person name="Liolios K."/>
            <person name="Ivanova N."/>
            <person name="Mikhailova N."/>
            <person name="Pati A."/>
            <person name="Chen A."/>
            <person name="Palaniappan K."/>
            <person name="Land M."/>
            <person name="Hauser L."/>
            <person name="Chang Y.J."/>
            <person name="Jeffries C.D."/>
            <person name="Rohde M."/>
            <person name="Spring S."/>
            <person name="Goker M."/>
            <person name="Wirth R."/>
            <person name="Woyke T."/>
            <person name="Bristow J."/>
            <person name="Eisen J.A."/>
            <person name="Markowitz V."/>
            <person name="Hugenholtz P."/>
            <person name="Klenk H.P."/>
            <person name="Kyrpides N.C."/>
        </authorList>
    </citation>
    <scope>NUCLEOTIDE SEQUENCE [LARGE SCALE GENOMIC DNA]</scope>
    <source>
        <strain evidence="8">DSM 14429 / JCM 11212 / NBRC 100878 / IC-017</strain>
    </source>
</reference>
<dbReference type="InterPro" id="IPR005829">
    <property type="entry name" value="Sugar_transporter_CS"/>
</dbReference>
<dbReference type="RefSeq" id="WP_013336805.1">
    <property type="nucleotide sequence ID" value="NC_014537.1"/>
</dbReference>
<proteinExistence type="predicted"/>
<dbReference type="Proteomes" id="UP000006681">
    <property type="component" value="Chromosome"/>
</dbReference>
<dbReference type="AlphaFoldDB" id="E1QU86"/>
<dbReference type="Pfam" id="PF07690">
    <property type="entry name" value="MFS_1"/>
    <property type="match status" value="1"/>
</dbReference>
<dbReference type="PANTHER" id="PTHR23508:SF10">
    <property type="entry name" value="CARBOXYLIC ACID TRANSPORTER PROTEIN HOMOLOG"/>
    <property type="match status" value="1"/>
</dbReference>
<name>E1QU86_VULDI</name>
<evidence type="ECO:0000256" key="4">
    <source>
        <dbReference type="ARBA" id="ARBA00023136"/>
    </source>
</evidence>
<keyword evidence="3 5" id="KW-1133">Transmembrane helix</keyword>
<evidence type="ECO:0000313" key="7">
    <source>
        <dbReference type="EMBL" id="ADN51080.1"/>
    </source>
</evidence>